<reference evidence="1 2" key="1">
    <citation type="submission" date="2015-11" db="EMBL/GenBank/DDBJ databases">
        <title>Genomic analysis of 38 Legionella species identifies large and diverse effector repertoires.</title>
        <authorList>
            <person name="Burstein D."/>
            <person name="Amaro F."/>
            <person name="Zusman T."/>
            <person name="Lifshitz Z."/>
            <person name="Cohen O."/>
            <person name="Gilbert J.A."/>
            <person name="Pupko T."/>
            <person name="Shuman H.A."/>
            <person name="Segal G."/>
        </authorList>
    </citation>
    <scope>NUCLEOTIDE SEQUENCE [LARGE SCALE GENOMIC DNA]</scope>
    <source>
        <strain evidence="1 2">ATCC 49751</strain>
    </source>
</reference>
<protein>
    <submittedName>
        <fullName evidence="1">Uncharacterized protein</fullName>
    </submittedName>
</protein>
<keyword evidence="2" id="KW-1185">Reference proteome</keyword>
<organism evidence="1 2">
    <name type="scientific">Legionella lansingensis</name>
    <dbReference type="NCBI Taxonomy" id="45067"/>
    <lineage>
        <taxon>Bacteria</taxon>
        <taxon>Pseudomonadati</taxon>
        <taxon>Pseudomonadota</taxon>
        <taxon>Gammaproteobacteria</taxon>
        <taxon>Legionellales</taxon>
        <taxon>Legionellaceae</taxon>
        <taxon>Legionella</taxon>
    </lineage>
</organism>
<gene>
    <name evidence="1" type="ORF">Llan_0144</name>
</gene>
<dbReference type="RefSeq" id="WP_028374369.1">
    <property type="nucleotide sequence ID" value="NZ_CAAAJD010000007.1"/>
</dbReference>
<comment type="caution">
    <text evidence="1">The sequence shown here is derived from an EMBL/GenBank/DDBJ whole genome shotgun (WGS) entry which is preliminary data.</text>
</comment>
<dbReference type="OrthoDB" id="5646281at2"/>
<name>A0A0W0W0G8_9GAMM</name>
<accession>A0A0W0W0G8</accession>
<evidence type="ECO:0000313" key="2">
    <source>
        <dbReference type="Proteomes" id="UP000054869"/>
    </source>
</evidence>
<proteinExistence type="predicted"/>
<dbReference type="PATRIC" id="fig|45067.4.peg.149"/>
<dbReference type="AlphaFoldDB" id="A0A0W0W0G8"/>
<dbReference type="Proteomes" id="UP000054869">
    <property type="component" value="Unassembled WGS sequence"/>
</dbReference>
<dbReference type="EMBL" id="LNYI01000004">
    <property type="protein sequence ID" value="KTD25398.1"/>
    <property type="molecule type" value="Genomic_DNA"/>
</dbReference>
<evidence type="ECO:0000313" key="1">
    <source>
        <dbReference type="EMBL" id="KTD25398.1"/>
    </source>
</evidence>
<sequence>MIRISLLNDLVQFTLASDLKERQREKEFLEDALGQRYINYSNTIGDTPSDCDLYVHISQFSSANDIRDLFTPDLSVQDKKQPKFFHEPPVHYQFQTQDKIAADSLIENKINELKQKL</sequence>